<evidence type="ECO:0000313" key="2">
    <source>
        <dbReference type="Proteomes" id="UP000267164"/>
    </source>
</evidence>
<dbReference type="OrthoDB" id="4541476at2"/>
<reference evidence="1 2" key="1">
    <citation type="submission" date="2018-09" db="EMBL/GenBank/DDBJ databases">
        <title>Nocardia yunnanensis sp. nov., an actinomycete isolated from a soil sample.</title>
        <authorList>
            <person name="Zhang J."/>
        </authorList>
    </citation>
    <scope>NUCLEOTIDE SEQUENCE [LARGE SCALE GENOMIC DNA]</scope>
    <source>
        <strain evidence="1 2">CFHS0054</strain>
    </source>
</reference>
<dbReference type="AlphaFoldDB" id="A0A386ZIX2"/>
<dbReference type="EMBL" id="CP032568">
    <property type="protein sequence ID" value="AYF76515.1"/>
    <property type="molecule type" value="Genomic_DNA"/>
</dbReference>
<sequence>MSDYELDPGFYDEDAQHNPEWMAWVDPASIAAQIDALFSESLASVADGDVPPPADRYTQETVWWVCERFNELFPDVDALYERDNRRAANGFLCYFGEALRALAGGEWFARAGVGSILVPGGSFTPAIGYRWGYDADDITNLLFEAAEAPGGTDAVDAIGDEIYSRSVDYAKAHGIPHDFDEVRRKHGLM</sequence>
<gene>
    <name evidence="1" type="ORF">D7D52_24875</name>
</gene>
<keyword evidence="2" id="KW-1185">Reference proteome</keyword>
<protein>
    <submittedName>
        <fullName evidence="1">Uncharacterized protein</fullName>
    </submittedName>
</protein>
<dbReference type="KEGG" id="nyu:D7D52_24875"/>
<proteinExistence type="predicted"/>
<organism evidence="1 2">
    <name type="scientific">Nocardia yunnanensis</name>
    <dbReference type="NCBI Taxonomy" id="2382165"/>
    <lineage>
        <taxon>Bacteria</taxon>
        <taxon>Bacillati</taxon>
        <taxon>Actinomycetota</taxon>
        <taxon>Actinomycetes</taxon>
        <taxon>Mycobacteriales</taxon>
        <taxon>Nocardiaceae</taxon>
        <taxon>Nocardia</taxon>
    </lineage>
</organism>
<evidence type="ECO:0000313" key="1">
    <source>
        <dbReference type="EMBL" id="AYF76515.1"/>
    </source>
</evidence>
<dbReference type="Proteomes" id="UP000267164">
    <property type="component" value="Chromosome"/>
</dbReference>
<dbReference type="RefSeq" id="WP_120740102.1">
    <property type="nucleotide sequence ID" value="NZ_CP032568.1"/>
</dbReference>
<name>A0A386ZIX2_9NOCA</name>
<accession>A0A386ZIX2</accession>